<feature type="region of interest" description="Disordered" evidence="1">
    <location>
        <begin position="53"/>
        <end position="80"/>
    </location>
</feature>
<name>A0A6J4M3P4_9BACT</name>
<dbReference type="EMBL" id="CADCTU010000738">
    <property type="protein sequence ID" value="CAA9348762.1"/>
    <property type="molecule type" value="Genomic_DNA"/>
</dbReference>
<evidence type="ECO:0000256" key="1">
    <source>
        <dbReference type="SAM" id="MobiDB-lite"/>
    </source>
</evidence>
<evidence type="ECO:0000313" key="2">
    <source>
        <dbReference type="EMBL" id="CAA9348762.1"/>
    </source>
</evidence>
<gene>
    <name evidence="2" type="ORF">AVDCRST_MAG11-3386</name>
</gene>
<proteinExistence type="predicted"/>
<feature type="compositionally biased region" description="Low complexity" evidence="1">
    <location>
        <begin position="16"/>
        <end position="28"/>
    </location>
</feature>
<reference evidence="2" key="1">
    <citation type="submission" date="2020-02" db="EMBL/GenBank/DDBJ databases">
        <authorList>
            <person name="Meier V. D."/>
        </authorList>
    </citation>
    <scope>NUCLEOTIDE SEQUENCE</scope>
    <source>
        <strain evidence="2">AVDCRST_MAG11</strain>
    </source>
</reference>
<organism evidence="2">
    <name type="scientific">uncultured Gemmatimonadaceae bacterium</name>
    <dbReference type="NCBI Taxonomy" id="246130"/>
    <lineage>
        <taxon>Bacteria</taxon>
        <taxon>Pseudomonadati</taxon>
        <taxon>Gemmatimonadota</taxon>
        <taxon>Gemmatimonadia</taxon>
        <taxon>Gemmatimonadales</taxon>
        <taxon>Gemmatimonadaceae</taxon>
        <taxon>environmental samples</taxon>
    </lineage>
</organism>
<feature type="region of interest" description="Disordered" evidence="1">
    <location>
        <begin position="11"/>
        <end position="40"/>
    </location>
</feature>
<feature type="compositionally biased region" description="Basic residues" evidence="1">
    <location>
        <begin position="62"/>
        <end position="71"/>
    </location>
</feature>
<accession>A0A6J4M3P4</accession>
<sequence>MRVAAPPCALAGAGVTPASATSNAAAPRRQPRAAGRDGDERCIDLVRKRCGGGAARTGRSLRPGRRQRRPLYRLFGDGAS</sequence>
<protein>
    <submittedName>
        <fullName evidence="2">Uncharacterized protein</fullName>
    </submittedName>
</protein>
<dbReference type="AlphaFoldDB" id="A0A6J4M3P4"/>